<keyword evidence="2" id="KW-0697">Rotamase</keyword>
<dbReference type="EC" id="5.2.1.8" evidence="1"/>
<feature type="region of interest" description="Disordered" evidence="4">
    <location>
        <begin position="1440"/>
        <end position="1477"/>
    </location>
</feature>
<evidence type="ECO:0000259" key="5">
    <source>
        <dbReference type="PROSITE" id="PS50072"/>
    </source>
</evidence>
<dbReference type="InterPro" id="IPR011506">
    <property type="entry name" value="Planctomycete_extracellular"/>
</dbReference>
<name>A0A5C5YVN0_9BACT</name>
<evidence type="ECO:0000256" key="3">
    <source>
        <dbReference type="ARBA" id="ARBA00023235"/>
    </source>
</evidence>
<dbReference type="Gene3D" id="3.40.30.10">
    <property type="entry name" value="Glutaredoxin"/>
    <property type="match status" value="1"/>
</dbReference>
<dbReference type="InterPro" id="IPR002130">
    <property type="entry name" value="Cyclophilin-type_PPIase_dom"/>
</dbReference>
<dbReference type="InterPro" id="IPR044016">
    <property type="entry name" value="Big_13"/>
</dbReference>
<protein>
    <recommendedName>
        <fullName evidence="1">peptidylprolyl isomerase</fullName>
        <ecNumber evidence="1">5.2.1.8</ecNumber>
    </recommendedName>
</protein>
<dbReference type="SUPFAM" id="SSF49313">
    <property type="entry name" value="Cadherin-like"/>
    <property type="match status" value="2"/>
</dbReference>
<dbReference type="Gene3D" id="2.60.40.2810">
    <property type="match status" value="3"/>
</dbReference>
<dbReference type="Gene3D" id="2.40.100.10">
    <property type="entry name" value="Cyclophilin-like"/>
    <property type="match status" value="1"/>
</dbReference>
<dbReference type="CDD" id="cd00317">
    <property type="entry name" value="cyclophilin"/>
    <property type="match status" value="1"/>
</dbReference>
<dbReference type="PRINTS" id="PR00153">
    <property type="entry name" value="CSAPPISMRASE"/>
</dbReference>
<dbReference type="RefSeq" id="WP_146394411.1">
    <property type="nucleotide sequence ID" value="NZ_SJPJ01000001.1"/>
</dbReference>
<proteinExistence type="predicted"/>
<dbReference type="PANTHER" id="PTHR45625">
    <property type="entry name" value="PEPTIDYL-PROLYL CIS-TRANS ISOMERASE-RELATED"/>
    <property type="match status" value="1"/>
</dbReference>
<feature type="domain" description="PPIase cyclophilin-type" evidence="5">
    <location>
        <begin position="246"/>
        <end position="398"/>
    </location>
</feature>
<dbReference type="Pfam" id="PF17963">
    <property type="entry name" value="Big_9"/>
    <property type="match status" value="4"/>
</dbReference>
<dbReference type="InterPro" id="IPR044666">
    <property type="entry name" value="Cyclophilin_A-like"/>
</dbReference>
<organism evidence="6 7">
    <name type="scientific">Novipirellula herctigrandis</name>
    <dbReference type="NCBI Taxonomy" id="2527986"/>
    <lineage>
        <taxon>Bacteria</taxon>
        <taxon>Pseudomonadati</taxon>
        <taxon>Planctomycetota</taxon>
        <taxon>Planctomycetia</taxon>
        <taxon>Pirellulales</taxon>
        <taxon>Pirellulaceae</taxon>
        <taxon>Novipirellula</taxon>
    </lineage>
</organism>
<evidence type="ECO:0000256" key="2">
    <source>
        <dbReference type="ARBA" id="ARBA00023110"/>
    </source>
</evidence>
<dbReference type="Pfam" id="PF05345">
    <property type="entry name" value="He_PIG"/>
    <property type="match status" value="1"/>
</dbReference>
<gene>
    <name evidence="6" type="primary">ppiB_1</name>
    <name evidence="6" type="ORF">CA13_05270</name>
</gene>
<feature type="region of interest" description="Disordered" evidence="4">
    <location>
        <begin position="1494"/>
        <end position="1518"/>
    </location>
</feature>
<sequence>MRRDSQTRSTDTDIPATSSTSRRNVLRDLINRIGLSRTAVSESPKRGRLLLESLEPRQLMAGDIEMLFTDGASASTTASQSSLMSVTTTAQTAEGEAAPDLVQFAKDLTQSGTIFYGAYWCGPCSQQKELFEDGADDLPFVDVTNSDRTPSSLAIDEGVTSYPTWEFPDGSRLEGVQTLATLSARSEVPIPQSENPIFEPIGNQTVQIGAPLHIPVDAFDPDGGPLTVTVSVANPELLEAVVLQGNRSIRIDMNGYGDMVFELFEDRAPVATGRVAELAEANFYDGIIFHRVLDNFVLQAGDPTGTGSGGSTLGDFDDDFHPDLQHTGTGVLSYAKAGDDTNDSQFFITEGSQRHLDFNHSVFGQLVEGDDVREAISEHSVDSQGRPSSEISINTVDLFTDTENSVVMLKAKGNTSDTTNVTFTVADQDGNTFSETITVAVVADNSNSQPFLNPIATPAPEQSGTPATLQLSSTDVEGDAVVYTAVAQGTGATATVNATTGLVTVTPNSGFTGTVPVLVSVSPQPGVVGAITSGTGKQEDFQTVNFTFQDNVVAAPSGLDLLSTSDTGISDTDNITRAATLSFLVSGVTTGATVELVNTANGAVLGVGAATGSTVTISTNNIAALGDGTYNVTARQRIGSDNSSQTTPITVTYDTLGPASVTSTAATQANVGRAFTTDLINNEEGNGLVYALGATQPTGMTINSATGQIIWTPTASQVGDNTVDITLTDAAGNERSESFTIKVSGEPLAEVKLSITDLQGNAITKLQVGQKFLLNMSGVDNRTGDDLRGVFAAFADILFDSTIVRPVPGTSINFSDRFPTVQNGTFSNGLIDELGAATDRLTPSDLEEVLIATIEMEALAAGSVNIRSEPADLSGSEVLLYGVNNQISADTVAYGSVTLAIGQNFTVANDSITVAEDSGVTLVDVLANDTVINGTGTLSIVSVTQPTQGGSVNLEGNEVRFFVDQNFNGDFEFTYRVRDTEGVQETATVTVTVTPVNDPPTGVDDTFNVDQGSINNSFTVLDNDTFTPDTGESLTVSAVGTSTAGATMTIAADNQSIIYTPPASFTGTDTFTYTVSDGSTTDEVTVTVTVAPADPPPTAVSDAFTINEDAVEAAFDVLANDTRDTSNEAFVIDSAQTPSQGGAVRISTDGTQFFYTPKANFNGTETVTYTIRDTGGGLAVGTVTFTVNAVNDAPPVTNTTFDMNRGGGEKIALSLTDLPDNVDSAETLTFSNLGTPTAGGSVRIDSATNTIRYTPSSATFTGTDTFTYQVNDGSSLTSSGTITIEVSDFSERNIYLAFDQLGVKASQINGIVLRGTDALNADVEVPLSFAEDQPSFQNILPGSYTVELPSIPFFANTVEPMQLSVTSLPEDGDSTVDLSIGSLLPEFISIRDWLGSTPRKSLLVAIEPGASSSVLVPSAQTDTIDTPTISLDSDGETLSINGTRTVTDSTTNATSTESINASLPTTNDRRVQSRGQVGQMRLYRVSVESDEVAFQTTTSSTSAQGESPQGESVSQQTAALQSVSFGEVQAEGESLAAQSVSQSDLFVPSTSDNRTRTDATVIALDEGDVWAGESTAEGVPAPQRVFASDDSVDTAMQAVTSELTRVSQSGDAIAESSLEDQSLVEAAIDAVIKASL</sequence>
<dbReference type="GO" id="GO:0003755">
    <property type="term" value="F:peptidyl-prolyl cis-trans isomerase activity"/>
    <property type="evidence" value="ECO:0007669"/>
    <property type="project" value="UniProtKB-KW"/>
</dbReference>
<dbReference type="PROSITE" id="PS50072">
    <property type="entry name" value="CSA_PPIASE_2"/>
    <property type="match status" value="1"/>
</dbReference>
<accession>A0A5C5YVN0</accession>
<feature type="region of interest" description="Disordered" evidence="4">
    <location>
        <begin position="1"/>
        <end position="20"/>
    </location>
</feature>
<dbReference type="CDD" id="cd02947">
    <property type="entry name" value="TRX_family"/>
    <property type="match status" value="1"/>
</dbReference>
<feature type="compositionally biased region" description="Low complexity" evidence="4">
    <location>
        <begin position="1443"/>
        <end position="1458"/>
    </location>
</feature>
<dbReference type="NCBIfam" id="NF012211">
    <property type="entry name" value="tand_rpt_95"/>
    <property type="match status" value="4"/>
</dbReference>
<dbReference type="Pfam" id="PF00160">
    <property type="entry name" value="Pro_isomerase"/>
    <property type="match status" value="1"/>
</dbReference>
<keyword evidence="7" id="KW-1185">Reference proteome</keyword>
<dbReference type="EMBL" id="SJPJ01000001">
    <property type="protein sequence ID" value="TWT79129.1"/>
    <property type="molecule type" value="Genomic_DNA"/>
</dbReference>
<dbReference type="InterPro" id="IPR015919">
    <property type="entry name" value="Cadherin-like_sf"/>
</dbReference>
<feature type="compositionally biased region" description="Polar residues" evidence="4">
    <location>
        <begin position="1503"/>
        <end position="1518"/>
    </location>
</feature>
<dbReference type="InterPro" id="IPR013783">
    <property type="entry name" value="Ig-like_fold"/>
</dbReference>
<evidence type="ECO:0000313" key="6">
    <source>
        <dbReference type="EMBL" id="TWT79129.1"/>
    </source>
</evidence>
<dbReference type="InterPro" id="IPR029000">
    <property type="entry name" value="Cyclophilin-like_dom_sf"/>
</dbReference>
<dbReference type="InterPro" id="IPR036249">
    <property type="entry name" value="Thioredoxin-like_sf"/>
</dbReference>
<dbReference type="Gene3D" id="2.60.40.3440">
    <property type="match status" value="1"/>
</dbReference>
<evidence type="ECO:0000256" key="1">
    <source>
        <dbReference type="ARBA" id="ARBA00013194"/>
    </source>
</evidence>
<dbReference type="Pfam" id="PF19077">
    <property type="entry name" value="Big_13"/>
    <property type="match status" value="1"/>
</dbReference>
<dbReference type="OrthoDB" id="270889at2"/>
<dbReference type="SUPFAM" id="SSF50891">
    <property type="entry name" value="Cyclophilin-like"/>
    <property type="match status" value="1"/>
</dbReference>
<keyword evidence="3 6" id="KW-0413">Isomerase</keyword>
<dbReference type="GO" id="GO:0016020">
    <property type="term" value="C:membrane"/>
    <property type="evidence" value="ECO:0007669"/>
    <property type="project" value="InterPro"/>
</dbReference>
<evidence type="ECO:0000313" key="7">
    <source>
        <dbReference type="Proteomes" id="UP000315010"/>
    </source>
</evidence>
<comment type="caution">
    <text evidence="6">The sequence shown here is derived from an EMBL/GenBank/DDBJ whole genome shotgun (WGS) entry which is preliminary data.</text>
</comment>
<dbReference type="Proteomes" id="UP000315010">
    <property type="component" value="Unassembled WGS sequence"/>
</dbReference>
<dbReference type="GO" id="GO:0005509">
    <property type="term" value="F:calcium ion binding"/>
    <property type="evidence" value="ECO:0007669"/>
    <property type="project" value="InterPro"/>
</dbReference>
<dbReference type="Pfam" id="PF07595">
    <property type="entry name" value="Planc_extracel"/>
    <property type="match status" value="1"/>
</dbReference>
<reference evidence="6 7" key="1">
    <citation type="submission" date="2019-02" db="EMBL/GenBank/DDBJ databases">
        <title>Deep-cultivation of Planctomycetes and their phenomic and genomic characterization uncovers novel biology.</title>
        <authorList>
            <person name="Wiegand S."/>
            <person name="Jogler M."/>
            <person name="Boedeker C."/>
            <person name="Pinto D."/>
            <person name="Vollmers J."/>
            <person name="Rivas-Marin E."/>
            <person name="Kohn T."/>
            <person name="Peeters S.H."/>
            <person name="Heuer A."/>
            <person name="Rast P."/>
            <person name="Oberbeckmann S."/>
            <person name="Bunk B."/>
            <person name="Jeske O."/>
            <person name="Meyerdierks A."/>
            <person name="Storesund J.E."/>
            <person name="Kallscheuer N."/>
            <person name="Luecker S."/>
            <person name="Lage O.M."/>
            <person name="Pohl T."/>
            <person name="Merkel B.J."/>
            <person name="Hornburger P."/>
            <person name="Mueller R.-W."/>
            <person name="Bruemmer F."/>
            <person name="Labrenz M."/>
            <person name="Spormann A.M."/>
            <person name="Op Den Camp H."/>
            <person name="Overmann J."/>
            <person name="Amann R."/>
            <person name="Jetten M.S.M."/>
            <person name="Mascher T."/>
            <person name="Medema M.H."/>
            <person name="Devos D.P."/>
            <person name="Kaster A.-K."/>
            <person name="Ovreas L."/>
            <person name="Rohde M."/>
            <person name="Galperin M.Y."/>
            <person name="Jogler C."/>
        </authorList>
    </citation>
    <scope>NUCLEOTIDE SEQUENCE [LARGE SCALE GENOMIC DNA]</scope>
    <source>
        <strain evidence="6 7">CA13</strain>
    </source>
</reference>
<dbReference type="Gene3D" id="2.60.40.10">
    <property type="entry name" value="Immunoglobulins"/>
    <property type="match status" value="2"/>
</dbReference>
<dbReference type="SUPFAM" id="SSF52833">
    <property type="entry name" value="Thioredoxin-like"/>
    <property type="match status" value="1"/>
</dbReference>
<evidence type="ECO:0000256" key="4">
    <source>
        <dbReference type="SAM" id="MobiDB-lite"/>
    </source>
</evidence>
<dbReference type="PANTHER" id="PTHR45625:SF4">
    <property type="entry name" value="PEPTIDYLPROLYL ISOMERASE DOMAIN AND WD REPEAT-CONTAINING PROTEIN 1"/>
    <property type="match status" value="1"/>
</dbReference>